<evidence type="ECO:0000313" key="2">
    <source>
        <dbReference type="EMBL" id="MCV7174116.1"/>
    </source>
</evidence>
<dbReference type="AlphaFoldDB" id="A0A9X2YW06"/>
<dbReference type="InterPro" id="IPR019278">
    <property type="entry name" value="DICT_dom"/>
</dbReference>
<comment type="caution">
    <text evidence="2">The sequence shown here is derived from an EMBL/GenBank/DDBJ whole genome shotgun (WGS) entry which is preliminary data.</text>
</comment>
<sequence>MRPAGTASPPTRRELDAAAAGDGLEVAFQPIVSLPGGERVGFEALARWDHLGDGDAGEVFAHAARTGRAGALERKCIETAVVGALDAGLPPGSAVFINCEATTPYLSRADSQILAHGAERFQIVFEVTERSLLAHPPDLLRKVVAMRMDGFAFALDDVGSDLNSLALLDVLAPDVIKLDLALVQSQPHYRQARTWAAVLAHHEHAGALVLAEGIETAEHLHRALALGATLGQGFRFGRPSPLSSGASTGVLPPAIRTQSPCVDPGSPFAAVGGNPVLRRQRRDTVLALSLSLEQQALEAPDPPMVLAALQDARFFTGDTRNRYRRLATHSPLVAVFGRDVADDLGGGIRGVPLADGDSLESQWIVLALGANISAALVSREVTDPGPASTCTDRRFDVALTNDRALVTKVARQLLTRMLTPPEP</sequence>
<dbReference type="GO" id="GO:0071111">
    <property type="term" value="F:cyclic-guanylate-specific phosphodiesterase activity"/>
    <property type="evidence" value="ECO:0007669"/>
    <property type="project" value="InterPro"/>
</dbReference>
<dbReference type="RefSeq" id="WP_264016286.1">
    <property type="nucleotide sequence ID" value="NZ_JACKSJ010000273.1"/>
</dbReference>
<dbReference type="Pfam" id="PF00563">
    <property type="entry name" value="EAL"/>
    <property type="match status" value="1"/>
</dbReference>
<accession>A0A9X2YW06</accession>
<dbReference type="CDD" id="cd01948">
    <property type="entry name" value="EAL"/>
    <property type="match status" value="1"/>
</dbReference>
<evidence type="ECO:0000259" key="1">
    <source>
        <dbReference type="PROSITE" id="PS50883"/>
    </source>
</evidence>
<dbReference type="InterPro" id="IPR050706">
    <property type="entry name" value="Cyclic-di-GMP_PDE-like"/>
</dbReference>
<dbReference type="Pfam" id="PF10069">
    <property type="entry name" value="DICT"/>
    <property type="match status" value="1"/>
</dbReference>
<feature type="domain" description="EAL" evidence="1">
    <location>
        <begin position="8"/>
        <end position="253"/>
    </location>
</feature>
<dbReference type="PANTHER" id="PTHR33121">
    <property type="entry name" value="CYCLIC DI-GMP PHOSPHODIESTERASE PDEF"/>
    <property type="match status" value="1"/>
</dbReference>
<dbReference type="Proteomes" id="UP001140293">
    <property type="component" value="Unassembled WGS sequence"/>
</dbReference>
<proteinExistence type="predicted"/>
<name>A0A9X2YW06_9MYCO</name>
<organism evidence="2 3">
    <name type="scientific">[Mycobacterium] manitobense</name>
    <dbReference type="NCBI Taxonomy" id="190147"/>
    <lineage>
        <taxon>Bacteria</taxon>
        <taxon>Bacillati</taxon>
        <taxon>Actinomycetota</taxon>
        <taxon>Actinomycetes</taxon>
        <taxon>Mycobacteriales</taxon>
        <taxon>Mycobacteriaceae</taxon>
        <taxon>Mycolicibacterium</taxon>
    </lineage>
</organism>
<dbReference type="SMART" id="SM00052">
    <property type="entry name" value="EAL"/>
    <property type="match status" value="1"/>
</dbReference>
<dbReference type="PANTHER" id="PTHR33121:SF70">
    <property type="entry name" value="SIGNALING PROTEIN YKOW"/>
    <property type="match status" value="1"/>
</dbReference>
<dbReference type="Gene3D" id="3.20.20.450">
    <property type="entry name" value="EAL domain"/>
    <property type="match status" value="1"/>
</dbReference>
<protein>
    <submittedName>
        <fullName evidence="2">EAL domain-containing protein</fullName>
    </submittedName>
</protein>
<evidence type="ECO:0000313" key="3">
    <source>
        <dbReference type="Proteomes" id="UP001140293"/>
    </source>
</evidence>
<gene>
    <name evidence="2" type="ORF">H7I41_29780</name>
</gene>
<reference evidence="2" key="1">
    <citation type="submission" date="2020-07" db="EMBL/GenBank/DDBJ databases">
        <authorList>
            <person name="Pettersson B.M.F."/>
            <person name="Behra P.R.K."/>
            <person name="Ramesh M."/>
            <person name="Das S."/>
            <person name="Dasgupta S."/>
            <person name="Kirsebom L.A."/>
        </authorList>
    </citation>
    <scope>NUCLEOTIDE SEQUENCE</scope>
    <source>
        <strain evidence="2">DSM 44615</strain>
    </source>
</reference>
<dbReference type="InterPro" id="IPR001633">
    <property type="entry name" value="EAL_dom"/>
</dbReference>
<dbReference type="PROSITE" id="PS50883">
    <property type="entry name" value="EAL"/>
    <property type="match status" value="1"/>
</dbReference>
<dbReference type="InterPro" id="IPR035919">
    <property type="entry name" value="EAL_sf"/>
</dbReference>
<dbReference type="EMBL" id="JACKSJ010000273">
    <property type="protein sequence ID" value="MCV7174116.1"/>
    <property type="molecule type" value="Genomic_DNA"/>
</dbReference>
<reference evidence="2" key="2">
    <citation type="journal article" date="2022" name="BMC Genomics">
        <title>Comparative genome analysis of mycobacteria focusing on tRNA and non-coding RNA.</title>
        <authorList>
            <person name="Behra P.R.K."/>
            <person name="Pettersson B.M.F."/>
            <person name="Ramesh M."/>
            <person name="Das S."/>
            <person name="Dasgupta S."/>
            <person name="Kirsebom L.A."/>
        </authorList>
    </citation>
    <scope>NUCLEOTIDE SEQUENCE</scope>
    <source>
        <strain evidence="2">DSM 44615</strain>
    </source>
</reference>
<dbReference type="SUPFAM" id="SSF141868">
    <property type="entry name" value="EAL domain-like"/>
    <property type="match status" value="1"/>
</dbReference>
<keyword evidence="3" id="KW-1185">Reference proteome</keyword>